<name>A0ABU6RS64_9FABA</name>
<dbReference type="Proteomes" id="UP001341840">
    <property type="component" value="Unassembled WGS sequence"/>
</dbReference>
<organism evidence="1 2">
    <name type="scientific">Stylosanthes scabra</name>
    <dbReference type="NCBI Taxonomy" id="79078"/>
    <lineage>
        <taxon>Eukaryota</taxon>
        <taxon>Viridiplantae</taxon>
        <taxon>Streptophyta</taxon>
        <taxon>Embryophyta</taxon>
        <taxon>Tracheophyta</taxon>
        <taxon>Spermatophyta</taxon>
        <taxon>Magnoliopsida</taxon>
        <taxon>eudicotyledons</taxon>
        <taxon>Gunneridae</taxon>
        <taxon>Pentapetalae</taxon>
        <taxon>rosids</taxon>
        <taxon>fabids</taxon>
        <taxon>Fabales</taxon>
        <taxon>Fabaceae</taxon>
        <taxon>Papilionoideae</taxon>
        <taxon>50 kb inversion clade</taxon>
        <taxon>dalbergioids sensu lato</taxon>
        <taxon>Dalbergieae</taxon>
        <taxon>Pterocarpus clade</taxon>
        <taxon>Stylosanthes</taxon>
    </lineage>
</organism>
<keyword evidence="2" id="KW-1185">Reference proteome</keyword>
<accession>A0ABU6RS64</accession>
<sequence>MKNNYCNFERKTCLNLILSKSIAIVFRRSASNTWSFLSPNSRSERRRWLTPRYRERQKTTNLRKEELLQHPKHTIGHCKSLLGLKIPSGTSKERRLECGSLNRYHGPEPRFAQWITSMLDIKAASVLKK</sequence>
<evidence type="ECO:0000313" key="2">
    <source>
        <dbReference type="Proteomes" id="UP001341840"/>
    </source>
</evidence>
<proteinExistence type="predicted"/>
<dbReference type="EMBL" id="JASCZI010031535">
    <property type="protein sequence ID" value="MED6126966.1"/>
    <property type="molecule type" value="Genomic_DNA"/>
</dbReference>
<evidence type="ECO:0000313" key="1">
    <source>
        <dbReference type="EMBL" id="MED6126966.1"/>
    </source>
</evidence>
<feature type="non-terminal residue" evidence="1">
    <location>
        <position position="129"/>
    </location>
</feature>
<protein>
    <submittedName>
        <fullName evidence="1">Uncharacterized protein</fullName>
    </submittedName>
</protein>
<gene>
    <name evidence="1" type="ORF">PIB30_083594</name>
</gene>
<comment type="caution">
    <text evidence="1">The sequence shown here is derived from an EMBL/GenBank/DDBJ whole genome shotgun (WGS) entry which is preliminary data.</text>
</comment>
<reference evidence="1 2" key="1">
    <citation type="journal article" date="2023" name="Plants (Basel)">
        <title>Bridging the Gap: Combining Genomics and Transcriptomics Approaches to Understand Stylosanthes scabra, an Orphan Legume from the Brazilian Caatinga.</title>
        <authorList>
            <person name="Ferreira-Neto J.R.C."/>
            <person name="da Silva M.D."/>
            <person name="Binneck E."/>
            <person name="de Melo N.F."/>
            <person name="da Silva R.H."/>
            <person name="de Melo A.L.T.M."/>
            <person name="Pandolfi V."/>
            <person name="Bustamante F.O."/>
            <person name="Brasileiro-Vidal A.C."/>
            <person name="Benko-Iseppon A.M."/>
        </authorList>
    </citation>
    <scope>NUCLEOTIDE SEQUENCE [LARGE SCALE GENOMIC DNA]</scope>
    <source>
        <tissue evidence="1">Leaves</tissue>
    </source>
</reference>